<evidence type="ECO:0000313" key="10">
    <source>
        <dbReference type="Proteomes" id="UP000886883"/>
    </source>
</evidence>
<reference evidence="9" key="1">
    <citation type="journal article" date="2021" name="PeerJ">
        <title>Extensive microbial diversity within the chicken gut microbiome revealed by metagenomics and culture.</title>
        <authorList>
            <person name="Gilroy R."/>
            <person name="Ravi A."/>
            <person name="Getino M."/>
            <person name="Pursley I."/>
            <person name="Horton D.L."/>
            <person name="Alikhan N.F."/>
            <person name="Baker D."/>
            <person name="Gharbi K."/>
            <person name="Hall N."/>
            <person name="Watson M."/>
            <person name="Adriaenssens E.M."/>
            <person name="Foster-Nyarko E."/>
            <person name="Jarju S."/>
            <person name="Secka A."/>
            <person name="Antonio M."/>
            <person name="Oren A."/>
            <person name="Chaudhuri R.R."/>
            <person name="La Ragione R."/>
            <person name="Hildebrand F."/>
            <person name="Pallen M.J."/>
        </authorList>
    </citation>
    <scope>NUCLEOTIDE SEQUENCE</scope>
    <source>
        <strain evidence="9">USAMLcec3-2134</strain>
    </source>
</reference>
<comment type="similarity">
    <text evidence="2">Belongs to the binding-protein-dependent transport system permease family. FecCD subfamily.</text>
</comment>
<name>A0A9D2MSQ3_9FIRM</name>
<dbReference type="CDD" id="cd06550">
    <property type="entry name" value="TM_ABC_iron-siderophores_like"/>
    <property type="match status" value="1"/>
</dbReference>
<dbReference type="EMBL" id="DWXE01000046">
    <property type="protein sequence ID" value="HJB92308.1"/>
    <property type="molecule type" value="Genomic_DNA"/>
</dbReference>
<feature type="transmembrane region" description="Helical" evidence="8">
    <location>
        <begin position="139"/>
        <end position="159"/>
    </location>
</feature>
<dbReference type="GO" id="GO:0033214">
    <property type="term" value="P:siderophore-iron import into cell"/>
    <property type="evidence" value="ECO:0007669"/>
    <property type="project" value="TreeGrafter"/>
</dbReference>
<evidence type="ECO:0000256" key="8">
    <source>
        <dbReference type="SAM" id="Phobius"/>
    </source>
</evidence>
<organism evidence="9 10">
    <name type="scientific">Candidatus Eisenbergiella merdigallinarum</name>
    <dbReference type="NCBI Taxonomy" id="2838552"/>
    <lineage>
        <taxon>Bacteria</taxon>
        <taxon>Bacillati</taxon>
        <taxon>Bacillota</taxon>
        <taxon>Clostridia</taxon>
        <taxon>Lachnospirales</taxon>
        <taxon>Lachnospiraceae</taxon>
        <taxon>Eisenbergiella</taxon>
    </lineage>
</organism>
<comment type="subcellular location">
    <subcellularLocation>
        <location evidence="1">Cell membrane</location>
        <topology evidence="1">Multi-pass membrane protein</topology>
    </subcellularLocation>
</comment>
<feature type="transmembrane region" description="Helical" evidence="8">
    <location>
        <begin position="106"/>
        <end position="127"/>
    </location>
</feature>
<dbReference type="GO" id="GO:0022857">
    <property type="term" value="F:transmembrane transporter activity"/>
    <property type="evidence" value="ECO:0007669"/>
    <property type="project" value="InterPro"/>
</dbReference>
<evidence type="ECO:0000256" key="4">
    <source>
        <dbReference type="ARBA" id="ARBA00022475"/>
    </source>
</evidence>
<dbReference type="PANTHER" id="PTHR30472:SF27">
    <property type="entry name" value="PETROBACTIN IMPORT SYSTEM PERMEASE PROTEIN YCLN"/>
    <property type="match status" value="1"/>
</dbReference>
<gene>
    <name evidence="9" type="ORF">H9763_12705</name>
</gene>
<dbReference type="Pfam" id="PF01032">
    <property type="entry name" value="FecCD"/>
    <property type="match status" value="1"/>
</dbReference>
<sequence length="347" mass="37183">MKGKILTIFLAGVLMILSVASLFAGVIDISPAALLSGNPEQLEIFLISRLPRLLAILCTGVGMSVAGLIMQQLCMNKFVSPTTGATISSAQFGILLALLFMPGSTLWGRAVFAFAAAILGTWIFVWFIQRIQFKDVVMVPLVGIMFGNVIGGITSYLAYKYEMTQALSSWLVGHFSMVLKGRYEIVYLVAPLVVLAFLFANHFNIVGMGKDFSKNLGVHYNFVLFMGLTIAAMITASVVVVVGSISYIGLIVPNAVAMFKGDKIRGTLVDTALFGAIFVLVCDMIGRIVIAPYELPIELIVGILGSVLFISLLLYRLKHGRRAVRLGAASESSCAAPVSQIAGGEGK</sequence>
<keyword evidence="5 8" id="KW-0812">Transmembrane</keyword>
<evidence type="ECO:0000256" key="1">
    <source>
        <dbReference type="ARBA" id="ARBA00004651"/>
    </source>
</evidence>
<dbReference type="InterPro" id="IPR000522">
    <property type="entry name" value="ABC_transptr_permease_BtuC"/>
</dbReference>
<comment type="caution">
    <text evidence="9">The sequence shown here is derived from an EMBL/GenBank/DDBJ whole genome shotgun (WGS) entry which is preliminary data.</text>
</comment>
<protein>
    <submittedName>
        <fullName evidence="9">Iron chelate uptake ABC transporter family permease subunit</fullName>
    </submittedName>
</protein>
<dbReference type="GO" id="GO:0005886">
    <property type="term" value="C:plasma membrane"/>
    <property type="evidence" value="ECO:0007669"/>
    <property type="project" value="UniProtKB-SubCell"/>
</dbReference>
<feature type="transmembrane region" description="Helical" evidence="8">
    <location>
        <begin position="296"/>
        <end position="315"/>
    </location>
</feature>
<proteinExistence type="inferred from homology"/>
<keyword evidence="3" id="KW-0813">Transport</keyword>
<feature type="transmembrane region" description="Helical" evidence="8">
    <location>
        <begin position="82"/>
        <end position="100"/>
    </location>
</feature>
<dbReference type="AlphaFoldDB" id="A0A9D2MSQ3"/>
<dbReference type="PANTHER" id="PTHR30472">
    <property type="entry name" value="FERRIC ENTEROBACTIN TRANSPORT SYSTEM PERMEASE PROTEIN"/>
    <property type="match status" value="1"/>
</dbReference>
<reference evidence="9" key="2">
    <citation type="submission" date="2021-04" db="EMBL/GenBank/DDBJ databases">
        <authorList>
            <person name="Gilroy R."/>
        </authorList>
    </citation>
    <scope>NUCLEOTIDE SEQUENCE</scope>
    <source>
        <strain evidence="9">USAMLcec3-2134</strain>
    </source>
</reference>
<evidence type="ECO:0000313" key="9">
    <source>
        <dbReference type="EMBL" id="HJB92308.1"/>
    </source>
</evidence>
<evidence type="ECO:0000256" key="7">
    <source>
        <dbReference type="ARBA" id="ARBA00023136"/>
    </source>
</evidence>
<dbReference type="InterPro" id="IPR037294">
    <property type="entry name" value="ABC_BtuC-like"/>
</dbReference>
<keyword evidence="7 8" id="KW-0472">Membrane</keyword>
<evidence type="ECO:0000256" key="5">
    <source>
        <dbReference type="ARBA" id="ARBA00022692"/>
    </source>
</evidence>
<keyword evidence="4" id="KW-1003">Cell membrane</keyword>
<accession>A0A9D2MSQ3</accession>
<evidence type="ECO:0000256" key="6">
    <source>
        <dbReference type="ARBA" id="ARBA00022989"/>
    </source>
</evidence>
<dbReference type="Proteomes" id="UP000886883">
    <property type="component" value="Unassembled WGS sequence"/>
</dbReference>
<evidence type="ECO:0000256" key="2">
    <source>
        <dbReference type="ARBA" id="ARBA00007935"/>
    </source>
</evidence>
<feature type="transmembrane region" description="Helical" evidence="8">
    <location>
        <begin position="218"/>
        <end position="234"/>
    </location>
</feature>
<feature type="transmembrane region" description="Helical" evidence="8">
    <location>
        <begin position="271"/>
        <end position="290"/>
    </location>
</feature>
<dbReference type="Gene3D" id="1.10.3470.10">
    <property type="entry name" value="ABC transporter involved in vitamin B12 uptake, BtuC"/>
    <property type="match status" value="1"/>
</dbReference>
<evidence type="ECO:0000256" key="3">
    <source>
        <dbReference type="ARBA" id="ARBA00022448"/>
    </source>
</evidence>
<feature type="transmembrane region" description="Helical" evidence="8">
    <location>
        <begin position="185"/>
        <end position="206"/>
    </location>
</feature>
<dbReference type="SUPFAM" id="SSF81345">
    <property type="entry name" value="ABC transporter involved in vitamin B12 uptake, BtuC"/>
    <property type="match status" value="1"/>
</dbReference>
<keyword evidence="6 8" id="KW-1133">Transmembrane helix</keyword>